<reference evidence="2 3" key="1">
    <citation type="submission" date="2020-10" db="EMBL/GenBank/DDBJ databases">
        <title>The Coptis chinensis genome and diversification of protoberbering-type alkaloids.</title>
        <authorList>
            <person name="Wang B."/>
            <person name="Shu S."/>
            <person name="Song C."/>
            <person name="Liu Y."/>
        </authorList>
    </citation>
    <scope>NUCLEOTIDE SEQUENCE [LARGE SCALE GENOMIC DNA]</scope>
    <source>
        <strain evidence="2">HL-2020</strain>
        <tissue evidence="2">Leaf</tissue>
    </source>
</reference>
<dbReference type="OrthoDB" id="423313at2759"/>
<dbReference type="SUPFAM" id="SSF52833">
    <property type="entry name" value="Thioredoxin-like"/>
    <property type="match status" value="1"/>
</dbReference>
<proteinExistence type="predicted"/>
<dbReference type="PANTHER" id="PTHR45669">
    <property type="entry name" value="GLUTAREDOXIN DOMAIN-CONTAINING CYSTEINE-RICH PROTEIN CG12206-RELATED"/>
    <property type="match status" value="1"/>
</dbReference>
<evidence type="ECO:0000313" key="3">
    <source>
        <dbReference type="Proteomes" id="UP000631114"/>
    </source>
</evidence>
<dbReference type="Gene3D" id="3.40.30.10">
    <property type="entry name" value="Glutaredoxin"/>
    <property type="match status" value="1"/>
</dbReference>
<feature type="domain" description="Glutaredoxin" evidence="1">
    <location>
        <begin position="226"/>
        <end position="292"/>
    </location>
</feature>
<name>A0A835LMI6_9MAGN</name>
<dbReference type="CDD" id="cd03031">
    <property type="entry name" value="GRX_GRX_like"/>
    <property type="match status" value="1"/>
</dbReference>
<dbReference type="InterPro" id="IPR036249">
    <property type="entry name" value="Thioredoxin-like_sf"/>
</dbReference>
<dbReference type="Pfam" id="PF23733">
    <property type="entry name" value="GRXCR1-2_C"/>
    <property type="match status" value="1"/>
</dbReference>
<dbReference type="PANTHER" id="PTHR45669:SF7">
    <property type="entry name" value="F1N19.7"/>
    <property type="match status" value="1"/>
</dbReference>
<dbReference type="EMBL" id="JADFTS010000006">
    <property type="protein sequence ID" value="KAF9601118.1"/>
    <property type="molecule type" value="Genomic_DNA"/>
</dbReference>
<dbReference type="Proteomes" id="UP000631114">
    <property type="component" value="Unassembled WGS sequence"/>
</dbReference>
<dbReference type="AlphaFoldDB" id="A0A835LMI6"/>
<comment type="caution">
    <text evidence="2">The sequence shown here is derived from an EMBL/GenBank/DDBJ whole genome shotgun (WGS) entry which is preliminary data.</text>
</comment>
<dbReference type="InterPro" id="IPR002109">
    <property type="entry name" value="Glutaredoxin"/>
</dbReference>
<dbReference type="Pfam" id="PF00462">
    <property type="entry name" value="Glutaredoxin"/>
    <property type="match status" value="1"/>
</dbReference>
<organism evidence="2 3">
    <name type="scientific">Coptis chinensis</name>
    <dbReference type="NCBI Taxonomy" id="261450"/>
    <lineage>
        <taxon>Eukaryota</taxon>
        <taxon>Viridiplantae</taxon>
        <taxon>Streptophyta</taxon>
        <taxon>Embryophyta</taxon>
        <taxon>Tracheophyta</taxon>
        <taxon>Spermatophyta</taxon>
        <taxon>Magnoliopsida</taxon>
        <taxon>Ranunculales</taxon>
        <taxon>Ranunculaceae</taxon>
        <taxon>Coptidoideae</taxon>
        <taxon>Coptis</taxon>
    </lineage>
</organism>
<protein>
    <recommendedName>
        <fullName evidence="1">Glutaredoxin domain-containing protein</fullName>
    </recommendedName>
</protein>
<evidence type="ECO:0000313" key="2">
    <source>
        <dbReference type="EMBL" id="KAF9601118.1"/>
    </source>
</evidence>
<gene>
    <name evidence="2" type="ORF">IFM89_017023</name>
</gene>
<evidence type="ECO:0000259" key="1">
    <source>
        <dbReference type="Pfam" id="PF00462"/>
    </source>
</evidence>
<dbReference type="PROSITE" id="PS51354">
    <property type="entry name" value="GLUTAREDOXIN_2"/>
    <property type="match status" value="1"/>
</dbReference>
<keyword evidence="3" id="KW-1185">Reference proteome</keyword>
<accession>A0A835LMI6</accession>
<sequence length="369" mass="41006">MGCVSSKQVEAAVVSDVVYRPAPSSFALFDINTIEEPWLKANIDEAQHDEKLVIVPAPILEKLNTFELANEGPHSWSEVSKALEELKPCLHNQKPSLPEPVQLKVHENTPISKPPIKSNSFHTLDELDKKLIFNSTNLKKSGSMTEMNQHELKRVALKKVEPKGNDSQLGGIAPAPIIVEGLRPVKENMFILKDRMERRKDGAIMKRKNPLDDYPEKCPPGGAESVVLYTTTLRGVRRTFENCNRIRTVIDLHQVVFDERDVSLHGQFLNELREMLGEGVSVPRLFIKGRYIGGVDEVIELNELGRLSKLLNAVGRSREPGSGVCEGCGGSRFVPCLECGGSCKVLIVDKKERCAQCNENGLVQCPICH</sequence>